<accession>A0AAD7ZIH4</accession>
<dbReference type="AlphaFoldDB" id="A0AAD7ZIH4"/>
<feature type="non-terminal residue" evidence="1">
    <location>
        <position position="131"/>
    </location>
</feature>
<dbReference type="EMBL" id="JASPKZ010007960">
    <property type="protein sequence ID" value="KAJ9581284.1"/>
    <property type="molecule type" value="Genomic_DNA"/>
</dbReference>
<dbReference type="GO" id="GO:0006597">
    <property type="term" value="P:spermine biosynthetic process"/>
    <property type="evidence" value="ECO:0007669"/>
    <property type="project" value="InterPro"/>
</dbReference>
<keyword evidence="2" id="KW-1185">Reference proteome</keyword>
<organism evidence="1 2">
    <name type="scientific">Diploptera punctata</name>
    <name type="common">Pacific beetle cockroach</name>
    <dbReference type="NCBI Taxonomy" id="6984"/>
    <lineage>
        <taxon>Eukaryota</taxon>
        <taxon>Metazoa</taxon>
        <taxon>Ecdysozoa</taxon>
        <taxon>Arthropoda</taxon>
        <taxon>Hexapoda</taxon>
        <taxon>Insecta</taxon>
        <taxon>Pterygota</taxon>
        <taxon>Neoptera</taxon>
        <taxon>Polyneoptera</taxon>
        <taxon>Dictyoptera</taxon>
        <taxon>Blattodea</taxon>
        <taxon>Blaberoidea</taxon>
        <taxon>Blaberidae</taxon>
        <taxon>Diplopterinae</taxon>
        <taxon>Diploptera</taxon>
    </lineage>
</organism>
<sequence>MAVNTILLDFSVTSTRLTNAEESKEVQDDMESVLANFVPGLKRQLVHNCAGSFFVLLTADRGTHITLRGFPQGLVTCNIEYYKEEEEKPILLFESIRKLEKELAQKLGSKRSHSVPAMKRGDRIDRYFPTA</sequence>
<dbReference type="Proteomes" id="UP001233999">
    <property type="component" value="Unassembled WGS sequence"/>
</dbReference>
<reference evidence="1" key="2">
    <citation type="submission" date="2023-05" db="EMBL/GenBank/DDBJ databases">
        <authorList>
            <person name="Fouks B."/>
        </authorList>
    </citation>
    <scope>NUCLEOTIDE SEQUENCE</scope>
    <source>
        <strain evidence="1">Stay&amp;Tobe</strain>
        <tissue evidence="1">Testes</tissue>
    </source>
</reference>
<name>A0AAD7ZIH4_DIPPU</name>
<dbReference type="GO" id="GO:0016768">
    <property type="term" value="F:spermine synthase activity"/>
    <property type="evidence" value="ECO:0007669"/>
    <property type="project" value="InterPro"/>
</dbReference>
<dbReference type="InterPro" id="IPR015576">
    <property type="entry name" value="Spermine_synthase_animal"/>
</dbReference>
<evidence type="ECO:0000313" key="2">
    <source>
        <dbReference type="Proteomes" id="UP001233999"/>
    </source>
</evidence>
<reference evidence="1" key="1">
    <citation type="journal article" date="2023" name="IScience">
        <title>Live-bearing cockroach genome reveals convergent evolutionary mechanisms linked to viviparity in insects and beyond.</title>
        <authorList>
            <person name="Fouks B."/>
            <person name="Harrison M.C."/>
            <person name="Mikhailova A.A."/>
            <person name="Marchal E."/>
            <person name="English S."/>
            <person name="Carruthers M."/>
            <person name="Jennings E.C."/>
            <person name="Chiamaka E.L."/>
            <person name="Frigard R.A."/>
            <person name="Pippel M."/>
            <person name="Attardo G.M."/>
            <person name="Benoit J.B."/>
            <person name="Bornberg-Bauer E."/>
            <person name="Tobe S.S."/>
        </authorList>
    </citation>
    <scope>NUCLEOTIDE SEQUENCE</scope>
    <source>
        <strain evidence="1">Stay&amp;Tobe</strain>
    </source>
</reference>
<proteinExistence type="predicted"/>
<dbReference type="PANTHER" id="PTHR46315">
    <property type="entry name" value="SPERMINE SYNTHASE"/>
    <property type="match status" value="1"/>
</dbReference>
<evidence type="ECO:0000313" key="1">
    <source>
        <dbReference type="EMBL" id="KAJ9581284.1"/>
    </source>
</evidence>
<protein>
    <submittedName>
        <fullName evidence="1">Uncharacterized protein</fullName>
    </submittedName>
</protein>
<comment type="caution">
    <text evidence="1">The sequence shown here is derived from an EMBL/GenBank/DDBJ whole genome shotgun (WGS) entry which is preliminary data.</text>
</comment>
<dbReference type="PANTHER" id="PTHR46315:SF1">
    <property type="entry name" value="SPERMINE SYNTHASE"/>
    <property type="match status" value="1"/>
</dbReference>
<gene>
    <name evidence="1" type="ORF">L9F63_023556</name>
</gene>